<keyword evidence="5" id="KW-1185">Reference proteome</keyword>
<dbReference type="InterPro" id="IPR017871">
    <property type="entry name" value="ABC_transporter-like_CS"/>
</dbReference>
<keyword evidence="2 4" id="KW-0067">ATP-binding</keyword>
<evidence type="ECO:0000256" key="2">
    <source>
        <dbReference type="ARBA" id="ARBA00022840"/>
    </source>
</evidence>
<dbReference type="PANTHER" id="PTHR43038">
    <property type="entry name" value="ATP-BINDING CASSETTE, SUB-FAMILY H, MEMBER 1"/>
    <property type="match status" value="1"/>
</dbReference>
<accession>A0A4P6YRC2</accession>
<evidence type="ECO:0000256" key="1">
    <source>
        <dbReference type="ARBA" id="ARBA00022741"/>
    </source>
</evidence>
<organism evidence="4 5">
    <name type="scientific">Periweissella cryptocerci</name>
    <dbReference type="NCBI Taxonomy" id="2506420"/>
    <lineage>
        <taxon>Bacteria</taxon>
        <taxon>Bacillati</taxon>
        <taxon>Bacillota</taxon>
        <taxon>Bacilli</taxon>
        <taxon>Lactobacillales</taxon>
        <taxon>Lactobacillaceae</taxon>
        <taxon>Periweissella</taxon>
    </lineage>
</organism>
<gene>
    <name evidence="4" type="ORF">EQG49_01220</name>
</gene>
<keyword evidence="1" id="KW-0547">Nucleotide-binding</keyword>
<evidence type="ECO:0000259" key="3">
    <source>
        <dbReference type="PROSITE" id="PS50893"/>
    </source>
</evidence>
<dbReference type="PROSITE" id="PS50893">
    <property type="entry name" value="ABC_TRANSPORTER_2"/>
    <property type="match status" value="1"/>
</dbReference>
<dbReference type="SMART" id="SM00382">
    <property type="entry name" value="AAA"/>
    <property type="match status" value="1"/>
</dbReference>
<dbReference type="EMBL" id="CP037940">
    <property type="protein sequence ID" value="QBO35170.1"/>
    <property type="molecule type" value="Genomic_DNA"/>
</dbReference>
<dbReference type="GO" id="GO:0016887">
    <property type="term" value="F:ATP hydrolysis activity"/>
    <property type="evidence" value="ECO:0007669"/>
    <property type="project" value="InterPro"/>
</dbReference>
<dbReference type="SUPFAM" id="SSF52540">
    <property type="entry name" value="P-loop containing nucleoside triphosphate hydrolases"/>
    <property type="match status" value="1"/>
</dbReference>
<protein>
    <submittedName>
        <fullName evidence="4">ABC transporter ATP-binding protein</fullName>
    </submittedName>
</protein>
<proteinExistence type="predicted"/>
<dbReference type="InterPro" id="IPR003439">
    <property type="entry name" value="ABC_transporter-like_ATP-bd"/>
</dbReference>
<evidence type="ECO:0000313" key="4">
    <source>
        <dbReference type="EMBL" id="QBO35170.1"/>
    </source>
</evidence>
<dbReference type="GO" id="GO:0005524">
    <property type="term" value="F:ATP binding"/>
    <property type="evidence" value="ECO:0007669"/>
    <property type="project" value="UniProtKB-KW"/>
</dbReference>
<dbReference type="InterPro" id="IPR003593">
    <property type="entry name" value="AAA+_ATPase"/>
</dbReference>
<dbReference type="PANTHER" id="PTHR43038:SF3">
    <property type="entry name" value="ABC TRANSPORTER G FAMILY MEMBER 20 ISOFORM X1"/>
    <property type="match status" value="1"/>
</dbReference>
<dbReference type="OrthoDB" id="9804819at2"/>
<name>A0A4P6YRC2_9LACO</name>
<dbReference type="Gene3D" id="3.40.50.300">
    <property type="entry name" value="P-loop containing nucleotide triphosphate hydrolases"/>
    <property type="match status" value="1"/>
</dbReference>
<sequence length="247" mass="27013">MTTIIEVKRIEKSFGKFQALKDVDLQVDTGEILALIGPSGSGKSTLVKAIMGMLTVDSGSVRVFAQTMPNRNLLNRLGYMAQNDALYPTLTGRENLNFFGELTGLTKDRLKQRIEEVATVVKLNQHLDKKTGSYSGGMLRRLSLAIALLAEPELLILDEPTVGIDPELRQQIWLELHRLASLGTAILLTTHVMEDALESDQVLMLRNGATISRGTPTELMTRNHVDNLDAVFIVAGQVQDSTTGGLA</sequence>
<dbReference type="CDD" id="cd03230">
    <property type="entry name" value="ABC_DR_subfamily_A"/>
    <property type="match status" value="1"/>
</dbReference>
<dbReference type="KEGG" id="wei:EQG49_01220"/>
<dbReference type="Pfam" id="PF00005">
    <property type="entry name" value="ABC_tran"/>
    <property type="match status" value="1"/>
</dbReference>
<dbReference type="InterPro" id="IPR027417">
    <property type="entry name" value="P-loop_NTPase"/>
</dbReference>
<dbReference type="RefSeq" id="WP_133362250.1">
    <property type="nucleotide sequence ID" value="NZ_CP037940.1"/>
</dbReference>
<feature type="domain" description="ABC transporter" evidence="3">
    <location>
        <begin position="5"/>
        <end position="232"/>
    </location>
</feature>
<dbReference type="AlphaFoldDB" id="A0A4P6YRC2"/>
<dbReference type="Proteomes" id="UP000292886">
    <property type="component" value="Chromosome"/>
</dbReference>
<reference evidence="5" key="1">
    <citation type="submission" date="2019-03" db="EMBL/GenBank/DDBJ databases">
        <title>Weissella sp. 26KH-42 Genome sequencing.</title>
        <authorList>
            <person name="Heo J."/>
            <person name="Kim S.-J."/>
            <person name="Kim J.-S."/>
            <person name="Hong S.-B."/>
            <person name="Kwon S.-W."/>
        </authorList>
    </citation>
    <scope>NUCLEOTIDE SEQUENCE [LARGE SCALE GENOMIC DNA]</scope>
    <source>
        <strain evidence="5">26KH-42</strain>
    </source>
</reference>
<dbReference type="PROSITE" id="PS00211">
    <property type="entry name" value="ABC_TRANSPORTER_1"/>
    <property type="match status" value="1"/>
</dbReference>
<evidence type="ECO:0000313" key="5">
    <source>
        <dbReference type="Proteomes" id="UP000292886"/>
    </source>
</evidence>